<dbReference type="NCBIfam" id="TIGR00621">
    <property type="entry name" value="ssb"/>
    <property type="match status" value="1"/>
</dbReference>
<evidence type="ECO:0000256" key="2">
    <source>
        <dbReference type="HAMAP-Rule" id="MF_00984"/>
    </source>
</evidence>
<dbReference type="InterPro" id="IPR012340">
    <property type="entry name" value="NA-bd_OB-fold"/>
</dbReference>
<feature type="compositionally biased region" description="Acidic residues" evidence="4">
    <location>
        <begin position="120"/>
        <end position="141"/>
    </location>
</feature>
<dbReference type="PANTHER" id="PTHR10302">
    <property type="entry name" value="SINGLE-STRANDED DNA-BINDING PROTEIN"/>
    <property type="match status" value="1"/>
</dbReference>
<reference evidence="6" key="1">
    <citation type="journal article" date="2020" name="mSystems">
        <title>Genome- and Community-Level Interaction Insights into Carbon Utilization and Element Cycling Functions of Hydrothermarchaeota in Hydrothermal Sediment.</title>
        <authorList>
            <person name="Zhou Z."/>
            <person name="Liu Y."/>
            <person name="Xu W."/>
            <person name="Pan J."/>
            <person name="Luo Z.H."/>
            <person name="Li M."/>
        </authorList>
    </citation>
    <scope>NUCLEOTIDE SEQUENCE [LARGE SCALE GENOMIC DNA]</scope>
    <source>
        <strain evidence="6">SpSt-594</strain>
        <strain evidence="5">SpSt-655</strain>
    </source>
</reference>
<protein>
    <recommendedName>
        <fullName evidence="2 3">Single-stranded DNA-binding protein</fullName>
        <shortName evidence="2">SSB</shortName>
    </recommendedName>
</protein>
<dbReference type="Gene3D" id="2.40.50.140">
    <property type="entry name" value="Nucleic acid-binding proteins"/>
    <property type="match status" value="1"/>
</dbReference>
<comment type="caution">
    <text evidence="2">Lacks conserved residue(s) required for the propagation of feature annotation.</text>
</comment>
<dbReference type="InterPro" id="IPR011344">
    <property type="entry name" value="ssDNA-bd"/>
</dbReference>
<dbReference type="InterPro" id="IPR000424">
    <property type="entry name" value="Primosome_PriB/ssb"/>
</dbReference>
<dbReference type="PANTHER" id="PTHR10302:SF27">
    <property type="entry name" value="SINGLE-STRANDED DNA-BINDING PROTEIN"/>
    <property type="match status" value="1"/>
</dbReference>
<proteinExistence type="inferred from homology"/>
<dbReference type="CDD" id="cd04496">
    <property type="entry name" value="SSB_OBF"/>
    <property type="match status" value="1"/>
</dbReference>
<comment type="caution">
    <text evidence="6">The sequence shown here is derived from an EMBL/GenBank/DDBJ whole genome shotgun (WGS) entry which is preliminary data.</text>
</comment>
<evidence type="ECO:0000313" key="6">
    <source>
        <dbReference type="EMBL" id="HGU47094.1"/>
    </source>
</evidence>
<accession>A0A7C4W8X4</accession>
<dbReference type="SUPFAM" id="SSF50249">
    <property type="entry name" value="Nucleic acid-binding proteins"/>
    <property type="match status" value="1"/>
</dbReference>
<dbReference type="GO" id="GO:0009295">
    <property type="term" value="C:nucleoid"/>
    <property type="evidence" value="ECO:0007669"/>
    <property type="project" value="TreeGrafter"/>
</dbReference>
<keyword evidence="1 2" id="KW-0238">DNA-binding</keyword>
<dbReference type="EMBL" id="DTBX01000051">
    <property type="protein sequence ID" value="HGQ55083.1"/>
    <property type="molecule type" value="Genomic_DNA"/>
</dbReference>
<feature type="region of interest" description="Disordered" evidence="4">
    <location>
        <begin position="119"/>
        <end position="141"/>
    </location>
</feature>
<dbReference type="GO" id="GO:0006260">
    <property type="term" value="P:DNA replication"/>
    <property type="evidence" value="ECO:0007669"/>
    <property type="project" value="InterPro"/>
</dbReference>
<dbReference type="GO" id="GO:0003697">
    <property type="term" value="F:single-stranded DNA binding"/>
    <property type="evidence" value="ECO:0007669"/>
    <property type="project" value="UniProtKB-UniRule"/>
</dbReference>
<comment type="subunit">
    <text evidence="2">Homotetramer.</text>
</comment>
<evidence type="ECO:0000313" key="5">
    <source>
        <dbReference type="EMBL" id="HGQ55083.1"/>
    </source>
</evidence>
<evidence type="ECO:0000256" key="4">
    <source>
        <dbReference type="SAM" id="MobiDB-lite"/>
    </source>
</evidence>
<gene>
    <name evidence="6" type="ORF">ENT60_00825</name>
    <name evidence="5" type="ORF">ENU28_01295</name>
</gene>
<dbReference type="Pfam" id="PF00436">
    <property type="entry name" value="SSB"/>
    <property type="match status" value="1"/>
</dbReference>
<name>A0A7C4W8X4_UNCW3</name>
<sequence>MAEIRLGRINYVILMGRATVDPTLRYNPKGIPFLNFQIAVNRIYKDKESNEWKEVANFFTVVTSGPQAERLQERLKKGSAVIVEGELRSRSYEKENGEKRNIVEIFARRVQILDKFAPEEVSEETPEDIILPDDNLDDLPF</sequence>
<dbReference type="EMBL" id="DSZH01000040">
    <property type="protein sequence ID" value="HGU47094.1"/>
    <property type="molecule type" value="Genomic_DNA"/>
</dbReference>
<dbReference type="PROSITE" id="PS50935">
    <property type="entry name" value="SSB"/>
    <property type="match status" value="1"/>
</dbReference>
<dbReference type="AlphaFoldDB" id="A0A7C4W8X4"/>
<organism evidence="6">
    <name type="scientific">candidate division WOR-3 bacterium</name>
    <dbReference type="NCBI Taxonomy" id="2052148"/>
    <lineage>
        <taxon>Bacteria</taxon>
        <taxon>Bacteria division WOR-3</taxon>
    </lineage>
</organism>
<evidence type="ECO:0000256" key="1">
    <source>
        <dbReference type="ARBA" id="ARBA00023125"/>
    </source>
</evidence>
<evidence type="ECO:0000256" key="3">
    <source>
        <dbReference type="RuleBase" id="RU000524"/>
    </source>
</evidence>
<dbReference type="HAMAP" id="MF_00984">
    <property type="entry name" value="SSB"/>
    <property type="match status" value="1"/>
</dbReference>